<evidence type="ECO:0000256" key="1">
    <source>
        <dbReference type="ARBA" id="ARBA00004651"/>
    </source>
</evidence>
<dbReference type="PANTHER" id="PTHR34584:SF1">
    <property type="entry name" value="NA(+)_H(+) ANTIPORTER SUBUNIT E1"/>
    <property type="match status" value="1"/>
</dbReference>
<keyword evidence="4" id="KW-0812">Transmembrane</keyword>
<sequence>MTIAWRLLGFSGLWLILAGWDPASWIIGLPSVLLAAWLYGRLARQARLPSARLTLGFLSFFLIESVHAGTDVARRILRPRMRISPGLQTYRMRLANPTARVVFLDSISLLPGTLSADFVNREEIQVHALDATVDLAPELDDLERRVGRLFGEELKPVGGLHD</sequence>
<evidence type="ECO:0000256" key="5">
    <source>
        <dbReference type="ARBA" id="ARBA00022989"/>
    </source>
</evidence>
<evidence type="ECO:0000256" key="4">
    <source>
        <dbReference type="ARBA" id="ARBA00022692"/>
    </source>
</evidence>
<evidence type="ECO:0000313" key="8">
    <source>
        <dbReference type="Proteomes" id="UP000483379"/>
    </source>
</evidence>
<proteinExistence type="inferred from homology"/>
<evidence type="ECO:0000256" key="2">
    <source>
        <dbReference type="ARBA" id="ARBA00006228"/>
    </source>
</evidence>
<evidence type="ECO:0000313" key="7">
    <source>
        <dbReference type="EMBL" id="NEV64380.1"/>
    </source>
</evidence>
<protein>
    <submittedName>
        <fullName evidence="7">Na+/H+ antiporter subunit E</fullName>
    </submittedName>
</protein>
<keyword evidence="3" id="KW-1003">Cell membrane</keyword>
<keyword evidence="8" id="KW-1185">Reference proteome</keyword>
<reference evidence="7 8" key="1">
    <citation type="submission" date="2020-02" db="EMBL/GenBank/DDBJ databases">
        <title>Genome sequences of Thiorhodococcus mannitoliphagus and Thiorhodococcus minor, purple sulfur photosynthetic bacteria in the gammaproteobacterial family, Chromatiaceae.</title>
        <authorList>
            <person name="Aviles F.A."/>
            <person name="Meyer T.E."/>
            <person name="Kyndt J.A."/>
        </authorList>
    </citation>
    <scope>NUCLEOTIDE SEQUENCE [LARGE SCALE GENOMIC DNA]</scope>
    <source>
        <strain evidence="7 8">DSM 11518</strain>
    </source>
</reference>
<gene>
    <name evidence="7" type="ORF">G3446_21270</name>
</gene>
<dbReference type="PANTHER" id="PTHR34584">
    <property type="entry name" value="NA(+)/H(+) ANTIPORTER SUBUNIT E1"/>
    <property type="match status" value="1"/>
</dbReference>
<evidence type="ECO:0000256" key="3">
    <source>
        <dbReference type="ARBA" id="ARBA00022475"/>
    </source>
</evidence>
<dbReference type="GO" id="GO:0005886">
    <property type="term" value="C:plasma membrane"/>
    <property type="evidence" value="ECO:0007669"/>
    <property type="project" value="UniProtKB-SubCell"/>
</dbReference>
<name>A0A6M0K3T2_9GAMM</name>
<keyword evidence="5" id="KW-1133">Transmembrane helix</keyword>
<comment type="caution">
    <text evidence="7">The sequence shown here is derived from an EMBL/GenBank/DDBJ whole genome shotgun (WGS) entry which is preliminary data.</text>
</comment>
<comment type="similarity">
    <text evidence="2">Belongs to the CPA3 antiporters (TC 2.A.63) subunit E family.</text>
</comment>
<dbReference type="Proteomes" id="UP000483379">
    <property type="component" value="Unassembled WGS sequence"/>
</dbReference>
<comment type="subcellular location">
    <subcellularLocation>
        <location evidence="1">Cell membrane</location>
        <topology evidence="1">Multi-pass membrane protein</topology>
    </subcellularLocation>
</comment>
<organism evidence="7 8">
    <name type="scientific">Thiorhodococcus minor</name>
    <dbReference type="NCBI Taxonomy" id="57489"/>
    <lineage>
        <taxon>Bacteria</taxon>
        <taxon>Pseudomonadati</taxon>
        <taxon>Pseudomonadota</taxon>
        <taxon>Gammaproteobacteria</taxon>
        <taxon>Chromatiales</taxon>
        <taxon>Chromatiaceae</taxon>
        <taxon>Thiorhodococcus</taxon>
    </lineage>
</organism>
<dbReference type="Pfam" id="PF01899">
    <property type="entry name" value="MNHE"/>
    <property type="match status" value="1"/>
</dbReference>
<keyword evidence="6" id="KW-0472">Membrane</keyword>
<evidence type="ECO:0000256" key="6">
    <source>
        <dbReference type="ARBA" id="ARBA00023136"/>
    </source>
</evidence>
<dbReference type="EMBL" id="JAAIJQ010000086">
    <property type="protein sequence ID" value="NEV64380.1"/>
    <property type="molecule type" value="Genomic_DNA"/>
</dbReference>
<accession>A0A6M0K3T2</accession>
<dbReference type="RefSeq" id="WP_164455064.1">
    <property type="nucleotide sequence ID" value="NZ_JAAIJQ010000086.1"/>
</dbReference>
<dbReference type="AlphaFoldDB" id="A0A6M0K3T2"/>
<dbReference type="InterPro" id="IPR002758">
    <property type="entry name" value="Cation_antiport_E"/>
</dbReference>
<dbReference type="GO" id="GO:0008324">
    <property type="term" value="F:monoatomic cation transmembrane transporter activity"/>
    <property type="evidence" value="ECO:0007669"/>
    <property type="project" value="InterPro"/>
</dbReference>